<gene>
    <name evidence="1" type="ORF">ACFO3P_04285</name>
</gene>
<dbReference type="RefSeq" id="WP_379542205.1">
    <property type="nucleotide sequence ID" value="NZ_JBHSFT010000004.1"/>
</dbReference>
<dbReference type="SUPFAM" id="SSF53474">
    <property type="entry name" value="alpha/beta-Hydrolases"/>
    <property type="match status" value="2"/>
</dbReference>
<evidence type="ECO:0000313" key="1">
    <source>
        <dbReference type="EMBL" id="MFC4661444.1"/>
    </source>
</evidence>
<keyword evidence="2" id="KW-1185">Reference proteome</keyword>
<proteinExistence type="predicted"/>
<comment type="caution">
    <text evidence="1">The sequence shown here is derived from an EMBL/GenBank/DDBJ whole genome shotgun (WGS) entry which is preliminary data.</text>
</comment>
<reference evidence="2" key="1">
    <citation type="journal article" date="2019" name="Int. J. Syst. Evol. Microbiol.">
        <title>The Global Catalogue of Microorganisms (GCM) 10K type strain sequencing project: providing services to taxonomists for standard genome sequencing and annotation.</title>
        <authorList>
            <consortium name="The Broad Institute Genomics Platform"/>
            <consortium name="The Broad Institute Genome Sequencing Center for Infectious Disease"/>
            <person name="Wu L."/>
            <person name="Ma J."/>
        </authorList>
    </citation>
    <scope>NUCLEOTIDE SEQUENCE [LARGE SCALE GENOMIC DNA]</scope>
    <source>
        <strain evidence="2">CCUG 37257</strain>
    </source>
</reference>
<protein>
    <submittedName>
        <fullName evidence="1">Uncharacterized protein</fullName>
    </submittedName>
</protein>
<dbReference type="InterPro" id="IPR029058">
    <property type="entry name" value="AB_hydrolase_fold"/>
</dbReference>
<accession>A0ABV9JUL4</accession>
<sequence>MEKQIVEFNPLKENISEKSKVVIYDEQYKKIFLEKEIDKDNTWTIKESDLEEHLKYIYKYQVFKNNKWIDKTSYKSLRFERKTNKGINYVLYPEKDSNFLIVGFQGISKNPSYNYVRTLKSIKAVQLYIKDDYGTDITSSSYYLGPDGSKIIAEATSELIEGIRVEFGIKKDNVICIGSSKGGFAALYFTYKEKYGHAVVGGPQVKLGTYLSHGKPADNLDTNSFMPKILEYLIGEVTDKKIKQLDKILFDTIEQSNHDPNIFIHVGKGEPHYKKHVMPYLEKVKSLHLKNTKIDLGDYNTHSELAKFFPKILYETVLNIINIKNEPASIKGFENIVIDFNKLKTMVLNKNKQLALSVVKDNITYEFLLYIRNNSQKAIVFGSGAYNPNKVSPPIFNRFSWYEHFEETCIYYNDPTLYLSEELTIGWGYGTSEKHYIEEIAEILEVLYKRIKISHEKVLYFGSSAGGFQSLMLGSRLQGLVVVNNPQTIIENYYKNSVKKLLNCLTEKSLNPERAIATKYFEKNKYVPTIIYMQNMASEHDMQNQFIPFMEQLRKINGDFIEKRRVRTLMYMNEEQGHNPMNTKETVKVIKNNLQLLK</sequence>
<organism evidence="1 2">
    <name type="scientific">Oceanobacillus aidingensis</name>
    <dbReference type="NCBI Taxonomy" id="645964"/>
    <lineage>
        <taxon>Bacteria</taxon>
        <taxon>Bacillati</taxon>
        <taxon>Bacillota</taxon>
        <taxon>Bacilli</taxon>
        <taxon>Bacillales</taxon>
        <taxon>Bacillaceae</taxon>
        <taxon>Oceanobacillus</taxon>
    </lineage>
</organism>
<name>A0ABV9JUL4_9BACI</name>
<evidence type="ECO:0000313" key="2">
    <source>
        <dbReference type="Proteomes" id="UP001595988"/>
    </source>
</evidence>
<dbReference type="Proteomes" id="UP001595988">
    <property type="component" value="Unassembled WGS sequence"/>
</dbReference>
<dbReference type="Gene3D" id="3.40.50.1820">
    <property type="entry name" value="alpha/beta hydrolase"/>
    <property type="match status" value="1"/>
</dbReference>
<dbReference type="EMBL" id="JBHSFT010000004">
    <property type="protein sequence ID" value="MFC4661444.1"/>
    <property type="molecule type" value="Genomic_DNA"/>
</dbReference>